<name>W6JIQ7_9POXV</name>
<reference evidence="1 2" key="1">
    <citation type="journal article" date="2014" name="Virology">
        <title>The complete genome sequence of the Alphaentomopoxvirus Anomala cuprea entomopoxvirus, including its terminal hairpin loop sequences, suggests a potentially unique mode of apoptosis inhibition and mode of DNA replication.</title>
        <authorList>
            <person name="Mitsuhashi W."/>
            <person name="Miyamoto K."/>
            <person name="Wada S."/>
        </authorList>
    </citation>
    <scope>NUCLEOTIDE SEQUENCE [LARGE SCALE GENOMIC DNA]</scope>
    <source>
        <strain evidence="1">CV6M</strain>
    </source>
</reference>
<dbReference type="EMBL" id="AP013055">
    <property type="protein sequence ID" value="BAO49448.1"/>
    <property type="molecule type" value="Genomic_DNA"/>
</dbReference>
<evidence type="ECO:0000313" key="2">
    <source>
        <dbReference type="Proteomes" id="UP000174145"/>
    </source>
</evidence>
<accession>W6JIQ7</accession>
<evidence type="ECO:0000313" key="1">
    <source>
        <dbReference type="EMBL" id="BAO49448.1"/>
    </source>
</evidence>
<organism evidence="1 2">
    <name type="scientific">Alphaentomopoxvirus acuprea</name>
    <dbReference type="NCBI Taxonomy" id="62099"/>
    <lineage>
        <taxon>Viruses</taxon>
        <taxon>Varidnaviria</taxon>
        <taxon>Bamfordvirae</taxon>
        <taxon>Nucleocytoviricota</taxon>
        <taxon>Pokkesviricetes</taxon>
        <taxon>Chitovirales</taxon>
        <taxon>Poxviridae</taxon>
        <taxon>Entomopoxvirinae</taxon>
        <taxon>Alphaentomopoxvirus</taxon>
    </lineage>
</organism>
<dbReference type="RefSeq" id="YP_009001561.1">
    <property type="nucleotide sequence ID" value="NC_023426.1"/>
</dbReference>
<dbReference type="GeneID" id="18263517"/>
<proteinExistence type="predicted"/>
<protein>
    <submittedName>
        <fullName evidence="1">Uncharacterized protein</fullName>
    </submittedName>
</protein>
<dbReference type="KEGG" id="vg:18263517"/>
<sequence>MKSTLTIIKSYSIIDSVFEDISNIINIYGTTKFIIFIDFINIMVIEKNGNYIFRNGNEYTYESYNNLLNNNKKLMGFYILNSYNNDPYEIQNIMDSLGIDTSIFLDINIINKNINNSAYTINHSYLLTPKCIDVTHNEIINNFMNNNYTNIIKNTSKFNVMTFYITANINEIIRSLLNNNIHLELYYYPLKKDELFLLESKDQTEYCNAIKSKINYTVDTIKNANKNSKITDICK</sequence>
<keyword evidence="2" id="KW-1185">Reference proteome</keyword>
<dbReference type="Proteomes" id="UP000174145">
    <property type="component" value="Segment"/>
</dbReference>